<proteinExistence type="predicted"/>
<dbReference type="WBParaSite" id="JU765_v2.g4170.t1">
    <property type="protein sequence ID" value="JU765_v2.g4170.t1"/>
    <property type="gene ID" value="JU765_v2.g4170"/>
</dbReference>
<evidence type="ECO:0000313" key="2">
    <source>
        <dbReference type="WBParaSite" id="JU765_v2.g4170.t1"/>
    </source>
</evidence>
<name>A0AC34R7A6_9BILA</name>
<evidence type="ECO:0000313" key="1">
    <source>
        <dbReference type="Proteomes" id="UP000887576"/>
    </source>
</evidence>
<organism evidence="1 2">
    <name type="scientific">Panagrolaimus sp. JU765</name>
    <dbReference type="NCBI Taxonomy" id="591449"/>
    <lineage>
        <taxon>Eukaryota</taxon>
        <taxon>Metazoa</taxon>
        <taxon>Ecdysozoa</taxon>
        <taxon>Nematoda</taxon>
        <taxon>Chromadorea</taxon>
        <taxon>Rhabditida</taxon>
        <taxon>Tylenchina</taxon>
        <taxon>Panagrolaimomorpha</taxon>
        <taxon>Panagrolaimoidea</taxon>
        <taxon>Panagrolaimidae</taxon>
        <taxon>Panagrolaimus</taxon>
    </lineage>
</organism>
<reference evidence="2" key="1">
    <citation type="submission" date="2022-11" db="UniProtKB">
        <authorList>
            <consortium name="WormBaseParasite"/>
        </authorList>
    </citation>
    <scope>IDENTIFICATION</scope>
</reference>
<dbReference type="Proteomes" id="UP000887576">
    <property type="component" value="Unplaced"/>
</dbReference>
<accession>A0AC34R7A6</accession>
<protein>
    <submittedName>
        <fullName evidence="2">Kelch domain-containing protein 3</fullName>
    </submittedName>
</protein>
<sequence length="424" mass="48687">MWWTIHLDGGPKRVNHAAVAVGDKIFSFGGYCSGNDYDSKKDMDVFVLDTLTNRWYNLSEIKPKRSKYWSTKNQMLRPSFFRRRAVQSGEEDKSEEEDNAVVDENEHPFLAVMHETTLRSKKDAPNQRYGHTVVAYNNLIYLWGGRNDQYGSSSTLHEFNPATKKWRIVPTEGYLPSARDGHSAVIWGSSMFIFGGFEYSSSLFSNDVYEFSFESSTWKTVRTSGKTPSPRDFHASCVVGNKMYVFGGRGDDNDEYYCDKLFYLDLDTKIWAVVETKGDIPKGRRSHTIWNHQDKLYMFGGFESKNDSHFNDLYRFDPTSSTWTRILADGQSPCPRRRHCACLVDHRVFIFGGTTPCKSKPRRELTDLADLHVLDHSPSLKMLATRKLLECRFKLEKLPFLGQVGNHIRNCAMPNQLTPVNPNV</sequence>